<protein>
    <recommendedName>
        <fullName evidence="3">DUF2848 domain-containing protein</fullName>
    </recommendedName>
</protein>
<dbReference type="EMBL" id="FOGV01000013">
    <property type="protein sequence ID" value="SES06644.1"/>
    <property type="molecule type" value="Genomic_DNA"/>
</dbReference>
<dbReference type="Proteomes" id="UP000199318">
    <property type="component" value="Unassembled WGS sequence"/>
</dbReference>
<proteinExistence type="predicted"/>
<dbReference type="STRING" id="1464123.SAMN05444126_11373"/>
<dbReference type="AlphaFoldDB" id="A0A1H9UBV5"/>
<dbReference type="OrthoDB" id="9792678at2"/>
<keyword evidence="2" id="KW-1185">Reference proteome</keyword>
<comment type="caution">
    <text evidence="1">The sequence shown here is derived from an EMBL/GenBank/DDBJ whole genome shotgun (WGS) entry which is preliminary data.</text>
</comment>
<evidence type="ECO:0000313" key="1">
    <source>
        <dbReference type="EMBL" id="SES06644.1"/>
    </source>
</evidence>
<organism evidence="1 2">
    <name type="scientific">Salisediminibacterium halotolerans</name>
    <dbReference type="NCBI Taxonomy" id="517425"/>
    <lineage>
        <taxon>Bacteria</taxon>
        <taxon>Bacillati</taxon>
        <taxon>Bacillota</taxon>
        <taxon>Bacilli</taxon>
        <taxon>Bacillales</taxon>
        <taxon>Bacillaceae</taxon>
        <taxon>Salisediminibacterium</taxon>
    </lineage>
</organism>
<accession>A0A1H9UBV5</accession>
<dbReference type="SUPFAM" id="SSF56529">
    <property type="entry name" value="FAH"/>
    <property type="match status" value="1"/>
</dbReference>
<name>A0A1H9UBV5_9BACI</name>
<evidence type="ECO:0000313" key="2">
    <source>
        <dbReference type="Proteomes" id="UP000199318"/>
    </source>
</evidence>
<dbReference type="InterPro" id="IPR021269">
    <property type="entry name" value="DUF2848"/>
</dbReference>
<sequence length="232" mass="26347">MRHLANPPTSYITFSEEGTERTFSISAVTCIGYSGRNQDKVQEHIDELAEIGVPRPMIVPTLFPQRLSTVNTRGDIEVLGTQTSGEIEPVLIFGESEDDLFISVGSDHTDRDLETVDIAKSKQVCDKPLSKNIWPVKDIADHWDQIELKTELLINGEWKTYQNHDLSAILPVEEIISHLKKHDMPTHNAVYYIGTVPLLLDFTFAERYVMTLHDPVLSRSLMLTYNVRQIDL</sequence>
<dbReference type="InterPro" id="IPR036663">
    <property type="entry name" value="Fumarylacetoacetase_C_sf"/>
</dbReference>
<evidence type="ECO:0008006" key="3">
    <source>
        <dbReference type="Google" id="ProtNLM"/>
    </source>
</evidence>
<gene>
    <name evidence="1" type="ORF">SAMN05444126_11373</name>
</gene>
<reference evidence="2" key="1">
    <citation type="submission" date="2016-10" db="EMBL/GenBank/DDBJ databases">
        <authorList>
            <person name="de Groot N.N."/>
        </authorList>
    </citation>
    <scope>NUCLEOTIDE SEQUENCE [LARGE SCALE GENOMIC DNA]</scope>
    <source>
        <strain evidence="2">10nlg</strain>
    </source>
</reference>
<dbReference type="RefSeq" id="WP_093073030.1">
    <property type="nucleotide sequence ID" value="NZ_FOGV01000013.1"/>
</dbReference>
<dbReference type="Pfam" id="PF11010">
    <property type="entry name" value="DUF2848"/>
    <property type="match status" value="1"/>
</dbReference>
<dbReference type="GO" id="GO:0003824">
    <property type="term" value="F:catalytic activity"/>
    <property type="evidence" value="ECO:0007669"/>
    <property type="project" value="InterPro"/>
</dbReference>